<sequence length="197" mass="23011">MLLTRLKKGGASSSLLYNKLEMEVSNMIPKFKAWDKYHEIMVIIISIDFERKIAYVGREDGDRWEIHFDNLNFMQSTGLKGYMNDKYEDDQEKDVYKGDIIDIFWEEWPMGYYQENHMIGVVDKDETGMAWIIKNAKYEFDTPKPIPSEIDGISVSMSLPDDEDLEEIFLHNFNLTSDDVAILGNIYENPELLEAIE</sequence>
<dbReference type="NCBIfam" id="TIGR01671">
    <property type="entry name" value="phage_TIGR01671"/>
    <property type="match status" value="1"/>
</dbReference>
<evidence type="ECO:0000313" key="1">
    <source>
        <dbReference type="EMBL" id="MDT2514691.1"/>
    </source>
</evidence>
<accession>A0ABD5F8K3</accession>
<dbReference type="InterPro" id="IPR023385">
    <property type="entry name" value="YopX-like_C"/>
</dbReference>
<gene>
    <name evidence="1" type="ORF">P7D79_10745</name>
</gene>
<evidence type="ECO:0008006" key="3">
    <source>
        <dbReference type="Google" id="ProtNLM"/>
    </source>
</evidence>
<name>A0ABD5F8K3_ENTAV</name>
<evidence type="ECO:0000313" key="2">
    <source>
        <dbReference type="Proteomes" id="UP001264335"/>
    </source>
</evidence>
<dbReference type="SUPFAM" id="SSF159006">
    <property type="entry name" value="YopX-like"/>
    <property type="match status" value="1"/>
</dbReference>
<dbReference type="Gene3D" id="2.30.30.290">
    <property type="entry name" value="YopX-like domains"/>
    <property type="match status" value="1"/>
</dbReference>
<reference evidence="1 2" key="1">
    <citation type="submission" date="2023-03" db="EMBL/GenBank/DDBJ databases">
        <authorList>
            <person name="Shen W."/>
            <person name="Cai J."/>
        </authorList>
    </citation>
    <scope>NUCLEOTIDE SEQUENCE [LARGE SCALE GENOMIC DNA]</scope>
    <source>
        <strain evidence="1 2">Y2</strain>
    </source>
</reference>
<dbReference type="InterPro" id="IPR010024">
    <property type="entry name" value="CHP16711"/>
</dbReference>
<protein>
    <recommendedName>
        <fullName evidence="3">YopX protein domain-containing protein</fullName>
    </recommendedName>
</protein>
<dbReference type="EMBL" id="JARPWY010000025">
    <property type="protein sequence ID" value="MDT2514691.1"/>
    <property type="molecule type" value="Genomic_DNA"/>
</dbReference>
<dbReference type="Proteomes" id="UP001264335">
    <property type="component" value="Unassembled WGS sequence"/>
</dbReference>
<comment type="caution">
    <text evidence="1">The sequence shown here is derived from an EMBL/GenBank/DDBJ whole genome shotgun (WGS) entry which is preliminary data.</text>
</comment>
<organism evidence="1 2">
    <name type="scientific">Enterococcus avium</name>
    <name type="common">Streptococcus avium</name>
    <dbReference type="NCBI Taxonomy" id="33945"/>
    <lineage>
        <taxon>Bacteria</taxon>
        <taxon>Bacillati</taxon>
        <taxon>Bacillota</taxon>
        <taxon>Bacilli</taxon>
        <taxon>Lactobacillales</taxon>
        <taxon>Enterococcaceae</taxon>
        <taxon>Enterococcus</taxon>
    </lineage>
</organism>
<dbReference type="AlphaFoldDB" id="A0ABD5F8K3"/>
<dbReference type="RefSeq" id="WP_311931967.1">
    <property type="nucleotide sequence ID" value="NZ_JARPWY010000025.1"/>
</dbReference>
<proteinExistence type="predicted"/>